<organism evidence="2 3">
    <name type="scientific">Aquirufa rosea</name>
    <dbReference type="NCBI Taxonomy" id="2509241"/>
    <lineage>
        <taxon>Bacteria</taxon>
        <taxon>Pseudomonadati</taxon>
        <taxon>Bacteroidota</taxon>
        <taxon>Cytophagia</taxon>
        <taxon>Cytophagales</taxon>
        <taxon>Flectobacillaceae</taxon>
        <taxon>Aquirufa</taxon>
    </lineage>
</organism>
<dbReference type="EMBL" id="SDHY01000002">
    <property type="protein sequence ID" value="RXK50781.1"/>
    <property type="molecule type" value="Genomic_DNA"/>
</dbReference>
<dbReference type="Pfam" id="PF04536">
    <property type="entry name" value="TPM_phosphatase"/>
    <property type="match status" value="1"/>
</dbReference>
<dbReference type="InterPro" id="IPR007621">
    <property type="entry name" value="TPM_dom"/>
</dbReference>
<dbReference type="PANTHER" id="PTHR30373:SF8">
    <property type="entry name" value="BLL7265 PROTEIN"/>
    <property type="match status" value="1"/>
</dbReference>
<dbReference type="OrthoDB" id="9786161at2"/>
<evidence type="ECO:0000313" key="3">
    <source>
        <dbReference type="Proteomes" id="UP000289455"/>
    </source>
</evidence>
<evidence type="ECO:0000313" key="2">
    <source>
        <dbReference type="EMBL" id="RXK50781.1"/>
    </source>
</evidence>
<protein>
    <submittedName>
        <fullName evidence="2">TPM domain-containing protein</fullName>
    </submittedName>
</protein>
<keyword evidence="3" id="KW-1185">Reference proteome</keyword>
<proteinExistence type="predicted"/>
<name>A0A4V1M5L1_9BACT</name>
<accession>A0A4V1M5L1</accession>
<sequence>MHVSQDQQAEIIKAIKQAELHTSGEIRVHIESHCEGHPIERSKVLFFQLGMNQTDLQNGVLVYLAIKDRKYAIIGDKGIDARVNPEFWETIRDEMRPYLAKNEIGAGLAWGVRRIGEVLTQYFPYQKDDINELTDELSFGA</sequence>
<dbReference type="Gene3D" id="3.10.310.50">
    <property type="match status" value="1"/>
</dbReference>
<gene>
    <name evidence="2" type="ORF">ESB04_03785</name>
</gene>
<dbReference type="PANTHER" id="PTHR30373">
    <property type="entry name" value="UPF0603 PROTEIN YGCG"/>
    <property type="match status" value="1"/>
</dbReference>
<dbReference type="Proteomes" id="UP000289455">
    <property type="component" value="Unassembled WGS sequence"/>
</dbReference>
<feature type="domain" description="TPM" evidence="1">
    <location>
        <begin position="4"/>
        <end position="117"/>
    </location>
</feature>
<dbReference type="RefSeq" id="WP_129026391.1">
    <property type="nucleotide sequence ID" value="NZ_SDHY01000002.1"/>
</dbReference>
<evidence type="ECO:0000259" key="1">
    <source>
        <dbReference type="Pfam" id="PF04536"/>
    </source>
</evidence>
<comment type="caution">
    <text evidence="2">The sequence shown here is derived from an EMBL/GenBank/DDBJ whole genome shotgun (WGS) entry which is preliminary data.</text>
</comment>
<dbReference type="AlphaFoldDB" id="A0A4V1M5L1"/>
<reference evidence="2 3" key="1">
    <citation type="submission" date="2019-01" db="EMBL/GenBank/DDBJ databases">
        <title>Cytophagaceae bacterium strain CAR-16.</title>
        <authorList>
            <person name="Chen W.-M."/>
        </authorList>
    </citation>
    <scope>NUCLEOTIDE SEQUENCE [LARGE SCALE GENOMIC DNA]</scope>
    <source>
        <strain evidence="2 3">CAR-16</strain>
    </source>
</reference>